<organism evidence="2">
    <name type="scientific">Caenorhabditis remanei</name>
    <name type="common">Caenorhabditis vulgaris</name>
    <dbReference type="NCBI Taxonomy" id="31234"/>
    <lineage>
        <taxon>Eukaryota</taxon>
        <taxon>Metazoa</taxon>
        <taxon>Ecdysozoa</taxon>
        <taxon>Nematoda</taxon>
        <taxon>Chromadorea</taxon>
        <taxon>Rhabditida</taxon>
        <taxon>Rhabditina</taxon>
        <taxon>Rhabditomorpha</taxon>
        <taxon>Rhabditoidea</taxon>
        <taxon>Rhabditidae</taxon>
        <taxon>Peloderinae</taxon>
        <taxon>Caenorhabditis</taxon>
    </lineage>
</organism>
<dbReference type="Pfam" id="PF12078">
    <property type="entry name" value="DUF3557"/>
    <property type="match status" value="1"/>
</dbReference>
<accession>E3N4F1</accession>
<dbReference type="PANTHER" id="PTHR31379">
    <property type="entry name" value="F-BOX C PROTEIN-RELATED-RELATED"/>
    <property type="match status" value="1"/>
</dbReference>
<keyword evidence="2" id="KW-1185">Reference proteome</keyword>
<dbReference type="EMBL" id="DS268525">
    <property type="protein sequence ID" value="EFO85500.1"/>
    <property type="molecule type" value="Genomic_DNA"/>
</dbReference>
<dbReference type="PANTHER" id="PTHR31379:SF1">
    <property type="entry name" value="F-BOX C PROTEIN-RELATED"/>
    <property type="match status" value="1"/>
</dbReference>
<dbReference type="AlphaFoldDB" id="E3N4F1"/>
<sequence>MPQSLTYPALKIVLEYLELMKRFHITKRSSSLRRIEKLVPIRVKELSISESYLFLNDEQISIDTAPEMDFYLAGRQNYVCDKVTLGGPFTDITLPPDFKILTKELISQMRYFVTYLPVIDPRSFPLRKLFTQIEEPAHFDHPILQSVDELEIEDGYDGMLPFIDENITSKTVVFSSCDVPHDDVLKLIRNWEKNGKELGTTYKFDDYKAGSQMSTMCQLKKKLSEFKNKRYNGTTESPFLIIPIDNTTSCINVYSTGQTGEFETILKVEHAKQKR</sequence>
<gene>
    <name evidence="1" type="ORF">CRE_23001</name>
</gene>
<dbReference type="CTD" id="9824946"/>
<protein>
    <submittedName>
        <fullName evidence="1">Uncharacterized protein</fullName>
    </submittedName>
</protein>
<dbReference type="GeneID" id="9824946"/>
<evidence type="ECO:0000313" key="1">
    <source>
        <dbReference type="EMBL" id="EFO85500.1"/>
    </source>
</evidence>
<evidence type="ECO:0000313" key="2">
    <source>
        <dbReference type="Proteomes" id="UP000008281"/>
    </source>
</evidence>
<proteinExistence type="predicted"/>
<dbReference type="InterPro" id="IPR021942">
    <property type="entry name" value="DUF3557"/>
</dbReference>
<dbReference type="KEGG" id="crq:GCK72_022450"/>
<reference evidence="1" key="1">
    <citation type="submission" date="2007-07" db="EMBL/GenBank/DDBJ databases">
        <title>PCAP assembly of the Caenorhabditis remanei genome.</title>
        <authorList>
            <consortium name="The Caenorhabditis remanei Sequencing Consortium"/>
            <person name="Wilson R.K."/>
        </authorList>
    </citation>
    <scope>NUCLEOTIDE SEQUENCE [LARGE SCALE GENOMIC DNA]</scope>
    <source>
        <strain evidence="1">PB4641</strain>
    </source>
</reference>
<name>E3N4F1_CAERE</name>
<dbReference type="Proteomes" id="UP000008281">
    <property type="component" value="Unassembled WGS sequence"/>
</dbReference>
<dbReference type="HOGENOM" id="CLU_042576_3_1_1"/>
<dbReference type="RefSeq" id="XP_003096734.2">
    <property type="nucleotide sequence ID" value="XM_003096686.2"/>
</dbReference>